<evidence type="ECO:0000259" key="2">
    <source>
        <dbReference type="PROSITE" id="PS50110"/>
    </source>
</evidence>
<evidence type="ECO:0000313" key="3">
    <source>
        <dbReference type="EMBL" id="PQL90760.1"/>
    </source>
</evidence>
<dbReference type="InterPro" id="IPR011006">
    <property type="entry name" value="CheY-like_superfamily"/>
</dbReference>
<dbReference type="InterPro" id="IPR001789">
    <property type="entry name" value="Sig_transdc_resp-reg_receiver"/>
</dbReference>
<evidence type="ECO:0000256" key="1">
    <source>
        <dbReference type="PROSITE-ProRule" id="PRU00169"/>
    </source>
</evidence>
<dbReference type="EMBL" id="PSZM01000045">
    <property type="protein sequence ID" value="PQL90760.1"/>
    <property type="molecule type" value="Genomic_DNA"/>
</dbReference>
<keyword evidence="4" id="KW-1185">Reference proteome</keyword>
<dbReference type="AlphaFoldDB" id="A0A2S8A8A9"/>
<dbReference type="Gene3D" id="3.40.50.2300">
    <property type="match status" value="1"/>
</dbReference>
<sequence>MFNKILIVEDFESLFKAIKIIAKELLYTPIIDQAFDYEEARIKIQTAKANQVPYDLLIIGLSFPPIDKEQKLIEKKELIKALKKEQPSLKIIVLSTDSKYCAEKLLQDNFPIDAVITDGKDNMKELKTAITEIYKGNTYISKTEQESYANKITAKDVELVRLLTSKKIKEISVIFKTQNIKACSISSINQRIKYLKETVHAKSIGELIIIFSQLGFLK</sequence>
<proteinExistence type="predicted"/>
<accession>A0A2S8A8A9</accession>
<comment type="caution">
    <text evidence="3">The sequence shown here is derived from an EMBL/GenBank/DDBJ whole genome shotgun (WGS) entry which is preliminary data.</text>
</comment>
<feature type="domain" description="Response regulatory" evidence="2">
    <location>
        <begin position="4"/>
        <end position="135"/>
    </location>
</feature>
<dbReference type="SUPFAM" id="SSF52172">
    <property type="entry name" value="CheY-like"/>
    <property type="match status" value="1"/>
</dbReference>
<dbReference type="Proteomes" id="UP000238042">
    <property type="component" value="Unassembled WGS sequence"/>
</dbReference>
<organism evidence="3 4">
    <name type="scientific">Apibacter adventoris</name>
    <dbReference type="NCBI Taxonomy" id="1679466"/>
    <lineage>
        <taxon>Bacteria</taxon>
        <taxon>Pseudomonadati</taxon>
        <taxon>Bacteroidota</taxon>
        <taxon>Flavobacteriia</taxon>
        <taxon>Flavobacteriales</taxon>
        <taxon>Weeksellaceae</taxon>
        <taxon>Apibacter</taxon>
    </lineage>
</organism>
<dbReference type="PROSITE" id="PS50110">
    <property type="entry name" value="RESPONSE_REGULATORY"/>
    <property type="match status" value="1"/>
</dbReference>
<evidence type="ECO:0000313" key="4">
    <source>
        <dbReference type="Proteomes" id="UP000238042"/>
    </source>
</evidence>
<dbReference type="OrthoDB" id="659223at2"/>
<protein>
    <recommendedName>
        <fullName evidence="2">Response regulatory domain-containing protein</fullName>
    </recommendedName>
</protein>
<dbReference type="RefSeq" id="WP_105247405.1">
    <property type="nucleotide sequence ID" value="NZ_PSZM01000045.1"/>
</dbReference>
<reference evidence="3 4" key="1">
    <citation type="submission" date="2018-02" db="EMBL/GenBank/DDBJ databases">
        <title>Genome sequences of Apibacter spp., gut symbionts of Asian honey bees.</title>
        <authorList>
            <person name="Kwong W.K."/>
            <person name="Steele M.I."/>
            <person name="Moran N.A."/>
        </authorList>
    </citation>
    <scope>NUCLEOTIDE SEQUENCE [LARGE SCALE GENOMIC DNA]</scope>
    <source>
        <strain evidence="4">wkB301</strain>
    </source>
</reference>
<gene>
    <name evidence="3" type="ORF">C4S77_09900</name>
</gene>
<comment type="caution">
    <text evidence="1">Lacks conserved residue(s) required for the propagation of feature annotation.</text>
</comment>
<name>A0A2S8A8A9_9FLAO</name>
<dbReference type="GO" id="GO:0000160">
    <property type="term" value="P:phosphorelay signal transduction system"/>
    <property type="evidence" value="ECO:0007669"/>
    <property type="project" value="InterPro"/>
</dbReference>